<evidence type="ECO:0000313" key="3">
    <source>
        <dbReference type="EMBL" id="KAH7952001.1"/>
    </source>
</evidence>
<organism evidence="3 4">
    <name type="scientific">Rhipicephalus sanguineus</name>
    <name type="common">Brown dog tick</name>
    <name type="synonym">Ixodes sanguineus</name>
    <dbReference type="NCBI Taxonomy" id="34632"/>
    <lineage>
        <taxon>Eukaryota</taxon>
        <taxon>Metazoa</taxon>
        <taxon>Ecdysozoa</taxon>
        <taxon>Arthropoda</taxon>
        <taxon>Chelicerata</taxon>
        <taxon>Arachnida</taxon>
        <taxon>Acari</taxon>
        <taxon>Parasitiformes</taxon>
        <taxon>Ixodida</taxon>
        <taxon>Ixodoidea</taxon>
        <taxon>Ixodidae</taxon>
        <taxon>Rhipicephalinae</taxon>
        <taxon>Rhipicephalus</taxon>
        <taxon>Rhipicephalus</taxon>
    </lineage>
</organism>
<feature type="domain" description="SAP" evidence="2">
    <location>
        <begin position="14"/>
        <end position="48"/>
    </location>
</feature>
<dbReference type="EMBL" id="JABSTV010001251">
    <property type="protein sequence ID" value="KAH7952001.1"/>
    <property type="molecule type" value="Genomic_DNA"/>
</dbReference>
<feature type="region of interest" description="Disordered" evidence="1">
    <location>
        <begin position="193"/>
        <end position="230"/>
    </location>
</feature>
<gene>
    <name evidence="3" type="ORF">HPB52_016724</name>
</gene>
<dbReference type="AlphaFoldDB" id="A0A9D4PRQ0"/>
<evidence type="ECO:0000259" key="2">
    <source>
        <dbReference type="PROSITE" id="PS50800"/>
    </source>
</evidence>
<proteinExistence type="predicted"/>
<keyword evidence="4" id="KW-1185">Reference proteome</keyword>
<dbReference type="VEuPathDB" id="VectorBase:RSAN_048906"/>
<dbReference type="InterPro" id="IPR036361">
    <property type="entry name" value="SAP_dom_sf"/>
</dbReference>
<dbReference type="InterPro" id="IPR003034">
    <property type="entry name" value="SAP_dom"/>
</dbReference>
<dbReference type="Pfam" id="PF02037">
    <property type="entry name" value="SAP"/>
    <property type="match status" value="1"/>
</dbReference>
<name>A0A9D4PRQ0_RHISA</name>
<protein>
    <recommendedName>
        <fullName evidence="2">SAP domain-containing protein</fullName>
    </recommendedName>
</protein>
<dbReference type="Proteomes" id="UP000821837">
    <property type="component" value="Chromosome 5"/>
</dbReference>
<accession>A0A9D4PRQ0</accession>
<sequence>MSFINWRVATAKHFATLNVQLIKTELQRRSLSATGNKEELIDRLLVDTAKDPPPNQEPTPRMHAISTSFPTVPISASLPTFNESGTPTFKHWIEELERIQRLTRWEDPTLLAIAQGKLRGVAAGWHASTGSRLTTWAIWKAGLQEQFGEQLSIIQWQQKRPRTVDDFLSIVSEVDRSLDHARLIRFPQSTEQFAGQPVRPQFQSATPRTDSTVNSPQNARPPTFQHTTPMMQPPRIGSLAPANQEARTTYLFTTPLNL</sequence>
<dbReference type="SUPFAM" id="SSF68906">
    <property type="entry name" value="SAP domain"/>
    <property type="match status" value="1"/>
</dbReference>
<reference evidence="3" key="2">
    <citation type="submission" date="2021-09" db="EMBL/GenBank/DDBJ databases">
        <authorList>
            <person name="Jia N."/>
            <person name="Wang J."/>
            <person name="Shi W."/>
            <person name="Du L."/>
            <person name="Sun Y."/>
            <person name="Zhan W."/>
            <person name="Jiang J."/>
            <person name="Wang Q."/>
            <person name="Zhang B."/>
            <person name="Ji P."/>
            <person name="Sakyi L.B."/>
            <person name="Cui X."/>
            <person name="Yuan T."/>
            <person name="Jiang B."/>
            <person name="Yang W."/>
            <person name="Lam T.T.-Y."/>
            <person name="Chang Q."/>
            <person name="Ding S."/>
            <person name="Wang X."/>
            <person name="Zhu J."/>
            <person name="Ruan X."/>
            <person name="Zhao L."/>
            <person name="Wei J."/>
            <person name="Que T."/>
            <person name="Du C."/>
            <person name="Cheng J."/>
            <person name="Dai P."/>
            <person name="Han X."/>
            <person name="Huang E."/>
            <person name="Gao Y."/>
            <person name="Liu J."/>
            <person name="Shao H."/>
            <person name="Ye R."/>
            <person name="Li L."/>
            <person name="Wei W."/>
            <person name="Wang X."/>
            <person name="Wang C."/>
            <person name="Huo Q."/>
            <person name="Li W."/>
            <person name="Guo W."/>
            <person name="Chen H."/>
            <person name="Chen S."/>
            <person name="Zhou L."/>
            <person name="Zhou L."/>
            <person name="Ni X."/>
            <person name="Tian J."/>
            <person name="Zhou Y."/>
            <person name="Sheng Y."/>
            <person name="Liu T."/>
            <person name="Pan Y."/>
            <person name="Xia L."/>
            <person name="Li J."/>
            <person name="Zhao F."/>
            <person name="Cao W."/>
        </authorList>
    </citation>
    <scope>NUCLEOTIDE SEQUENCE</scope>
    <source>
        <strain evidence="3">Rsan-2018</strain>
        <tissue evidence="3">Larvae</tissue>
    </source>
</reference>
<feature type="compositionally biased region" description="Polar residues" evidence="1">
    <location>
        <begin position="201"/>
        <end position="230"/>
    </location>
</feature>
<evidence type="ECO:0000313" key="4">
    <source>
        <dbReference type="Proteomes" id="UP000821837"/>
    </source>
</evidence>
<reference evidence="3" key="1">
    <citation type="journal article" date="2020" name="Cell">
        <title>Large-Scale Comparative Analyses of Tick Genomes Elucidate Their Genetic Diversity and Vector Capacities.</title>
        <authorList>
            <consortium name="Tick Genome and Microbiome Consortium (TIGMIC)"/>
            <person name="Jia N."/>
            <person name="Wang J."/>
            <person name="Shi W."/>
            <person name="Du L."/>
            <person name="Sun Y."/>
            <person name="Zhan W."/>
            <person name="Jiang J.F."/>
            <person name="Wang Q."/>
            <person name="Zhang B."/>
            <person name="Ji P."/>
            <person name="Bell-Sakyi L."/>
            <person name="Cui X.M."/>
            <person name="Yuan T.T."/>
            <person name="Jiang B.G."/>
            <person name="Yang W.F."/>
            <person name="Lam T.T."/>
            <person name="Chang Q.C."/>
            <person name="Ding S.J."/>
            <person name="Wang X.J."/>
            <person name="Zhu J.G."/>
            <person name="Ruan X.D."/>
            <person name="Zhao L."/>
            <person name="Wei J.T."/>
            <person name="Ye R.Z."/>
            <person name="Que T.C."/>
            <person name="Du C.H."/>
            <person name="Zhou Y.H."/>
            <person name="Cheng J.X."/>
            <person name="Dai P.F."/>
            <person name="Guo W.B."/>
            <person name="Han X.H."/>
            <person name="Huang E.J."/>
            <person name="Li L.F."/>
            <person name="Wei W."/>
            <person name="Gao Y.C."/>
            <person name="Liu J.Z."/>
            <person name="Shao H.Z."/>
            <person name="Wang X."/>
            <person name="Wang C.C."/>
            <person name="Yang T.C."/>
            <person name="Huo Q.B."/>
            <person name="Li W."/>
            <person name="Chen H.Y."/>
            <person name="Chen S.E."/>
            <person name="Zhou L.G."/>
            <person name="Ni X.B."/>
            <person name="Tian J.H."/>
            <person name="Sheng Y."/>
            <person name="Liu T."/>
            <person name="Pan Y.S."/>
            <person name="Xia L.Y."/>
            <person name="Li J."/>
            <person name="Zhao F."/>
            <person name="Cao W.C."/>
        </authorList>
    </citation>
    <scope>NUCLEOTIDE SEQUENCE</scope>
    <source>
        <strain evidence="3">Rsan-2018</strain>
    </source>
</reference>
<comment type="caution">
    <text evidence="3">The sequence shown here is derived from an EMBL/GenBank/DDBJ whole genome shotgun (WGS) entry which is preliminary data.</text>
</comment>
<dbReference type="SMART" id="SM00513">
    <property type="entry name" value="SAP"/>
    <property type="match status" value="1"/>
</dbReference>
<dbReference type="Gene3D" id="1.10.720.30">
    <property type="entry name" value="SAP domain"/>
    <property type="match status" value="1"/>
</dbReference>
<dbReference type="PROSITE" id="PS50800">
    <property type="entry name" value="SAP"/>
    <property type="match status" value="1"/>
</dbReference>
<evidence type="ECO:0000256" key="1">
    <source>
        <dbReference type="SAM" id="MobiDB-lite"/>
    </source>
</evidence>